<dbReference type="Gene3D" id="1.10.1020.10">
    <property type="entry name" value="Adenine-specific Methyltransferase, Domain 2"/>
    <property type="match status" value="1"/>
</dbReference>
<accession>A0A1L7CHV2</accession>
<feature type="binding site" evidence="7">
    <location>
        <position position="9"/>
    </location>
    <ligand>
        <name>S-adenosyl-L-methionine</name>
        <dbReference type="ChEBI" id="CHEBI:59789"/>
    </ligand>
</feature>
<feature type="binding site" evidence="7">
    <location>
        <position position="54"/>
    </location>
    <ligand>
        <name>S-adenosyl-L-methionine</name>
        <dbReference type="ChEBI" id="CHEBI:59789"/>
    </ligand>
</feature>
<dbReference type="InterPro" id="IPR023095">
    <property type="entry name" value="Ade_MeTrfase_dom_2"/>
</dbReference>
<evidence type="ECO:0000256" key="1">
    <source>
        <dbReference type="ARBA" id="ARBA00006594"/>
    </source>
</evidence>
<sequence length="277" mass="31276">MRAKPFIKWAGGKRQLLPELRKLYPESFENYFEPFLGGGAVFFDLAPQHAVLNDINPAVTNLYQTIKDDAEGLIQLVSEIEEATPADKDEQKQYYYQLRSQFNEGLTSDTYDLKNAALFMVINHRCFNGLFRVNRSGEFNVPFNGSSRPSLSPENIHAAAESLANTEILTGDFVDACEKAKEGDFVFLDSPYAPLKFDSFTNYAKEGFGLEDHERLATLFRDLDARGCRVVMTNHDVPLIHQLYEGYSALVVPANRMINSNASRRAGSVEIIVRNWT</sequence>
<dbReference type="OrthoDB" id="9805629at2"/>
<feature type="binding site" evidence="7">
    <location>
        <position position="13"/>
    </location>
    <ligand>
        <name>S-adenosyl-L-methionine</name>
        <dbReference type="ChEBI" id="CHEBI:59789"/>
    </ligand>
</feature>
<dbReference type="EMBL" id="CP009245">
    <property type="protein sequence ID" value="APT85430.1"/>
    <property type="molecule type" value="Genomic_DNA"/>
</dbReference>
<evidence type="ECO:0000256" key="7">
    <source>
        <dbReference type="PIRSR" id="PIRSR000398-1"/>
    </source>
</evidence>
<dbReference type="PRINTS" id="PR00505">
    <property type="entry name" value="D12N6MTFRASE"/>
</dbReference>
<keyword evidence="3 8" id="KW-0489">Methyltransferase</keyword>
<comment type="similarity">
    <text evidence="1">Belongs to the N(4)/N(6)-methyltransferase family.</text>
</comment>
<dbReference type="REBASE" id="182325">
    <property type="entry name" value="M.Cam44791ORF10650P"/>
</dbReference>
<dbReference type="AlphaFoldDB" id="A0A1L7CHV2"/>
<dbReference type="Pfam" id="PF02086">
    <property type="entry name" value="MethyltransfD12"/>
    <property type="match status" value="1"/>
</dbReference>
<dbReference type="GO" id="GO:0009307">
    <property type="term" value="P:DNA restriction-modification system"/>
    <property type="evidence" value="ECO:0007669"/>
    <property type="project" value="InterPro"/>
</dbReference>
<proteinExistence type="inferred from homology"/>
<dbReference type="KEGG" id="caqu:CAQU_10650"/>
<dbReference type="GO" id="GO:0043565">
    <property type="term" value="F:sequence-specific DNA binding"/>
    <property type="evidence" value="ECO:0007669"/>
    <property type="project" value="TreeGrafter"/>
</dbReference>
<reference evidence="8 9" key="1">
    <citation type="submission" date="2014-08" db="EMBL/GenBank/DDBJ databases">
        <title>Complete genome sequence of Corynebacterium aquilae S-613T(T) (=DSM 44791(T)), isolated from the choana of a healthy golden eagle.</title>
        <authorList>
            <person name="Ruckert C."/>
            <person name="Albersmeier A."/>
            <person name="Winkler A."/>
            <person name="Kalinowski J."/>
        </authorList>
    </citation>
    <scope>NUCLEOTIDE SEQUENCE [LARGE SCALE GENOMIC DNA]</scope>
    <source>
        <strain evidence="8 9">S-613</strain>
    </source>
</reference>
<dbReference type="PANTHER" id="PTHR30481:SF3">
    <property type="entry name" value="DNA ADENINE METHYLASE"/>
    <property type="match status" value="1"/>
</dbReference>
<dbReference type="Proteomes" id="UP000185478">
    <property type="component" value="Chromosome"/>
</dbReference>
<organism evidence="8 9">
    <name type="scientific">Corynebacterium aquilae DSM 44791</name>
    <dbReference type="NCBI Taxonomy" id="1431546"/>
    <lineage>
        <taxon>Bacteria</taxon>
        <taxon>Bacillati</taxon>
        <taxon>Actinomycetota</taxon>
        <taxon>Actinomycetes</taxon>
        <taxon>Mycobacteriales</taxon>
        <taxon>Corynebacteriaceae</taxon>
        <taxon>Corynebacterium</taxon>
    </lineage>
</organism>
<keyword evidence="4" id="KW-0808">Transferase</keyword>
<dbReference type="SUPFAM" id="SSF53335">
    <property type="entry name" value="S-adenosyl-L-methionine-dependent methyltransferases"/>
    <property type="match status" value="1"/>
</dbReference>
<gene>
    <name evidence="8" type="ORF">CAQU_10650</name>
</gene>
<name>A0A1L7CHV2_9CORY</name>
<dbReference type="InterPro" id="IPR029063">
    <property type="entry name" value="SAM-dependent_MTases_sf"/>
</dbReference>
<evidence type="ECO:0000256" key="6">
    <source>
        <dbReference type="ARBA" id="ARBA00047942"/>
    </source>
</evidence>
<evidence type="ECO:0000256" key="2">
    <source>
        <dbReference type="ARBA" id="ARBA00011900"/>
    </source>
</evidence>
<dbReference type="Gene3D" id="3.40.50.150">
    <property type="entry name" value="Vaccinia Virus protein VP39"/>
    <property type="match status" value="1"/>
</dbReference>
<keyword evidence="5" id="KW-0949">S-adenosyl-L-methionine</keyword>
<dbReference type="PANTHER" id="PTHR30481">
    <property type="entry name" value="DNA ADENINE METHYLASE"/>
    <property type="match status" value="1"/>
</dbReference>
<dbReference type="STRING" id="1431546.CAQU_10650"/>
<evidence type="ECO:0000313" key="9">
    <source>
        <dbReference type="Proteomes" id="UP000185478"/>
    </source>
</evidence>
<evidence type="ECO:0000256" key="3">
    <source>
        <dbReference type="ARBA" id="ARBA00022603"/>
    </source>
</evidence>
<dbReference type="EC" id="2.1.1.72" evidence="2"/>
<evidence type="ECO:0000256" key="5">
    <source>
        <dbReference type="ARBA" id="ARBA00022691"/>
    </source>
</evidence>
<dbReference type="GO" id="GO:1904047">
    <property type="term" value="F:S-adenosyl-L-methionine binding"/>
    <property type="evidence" value="ECO:0007669"/>
    <property type="project" value="TreeGrafter"/>
</dbReference>
<protein>
    <recommendedName>
        <fullName evidence="2">site-specific DNA-methyltransferase (adenine-specific)</fullName>
        <ecNumber evidence="2">2.1.1.72</ecNumber>
    </recommendedName>
</protein>
<evidence type="ECO:0000256" key="4">
    <source>
        <dbReference type="ARBA" id="ARBA00022679"/>
    </source>
</evidence>
<feature type="binding site" evidence="7">
    <location>
        <position position="189"/>
    </location>
    <ligand>
        <name>S-adenosyl-L-methionine</name>
        <dbReference type="ChEBI" id="CHEBI:59789"/>
    </ligand>
</feature>
<dbReference type="GO" id="GO:0032259">
    <property type="term" value="P:methylation"/>
    <property type="evidence" value="ECO:0007669"/>
    <property type="project" value="UniProtKB-KW"/>
</dbReference>
<evidence type="ECO:0000313" key="8">
    <source>
        <dbReference type="EMBL" id="APT85430.1"/>
    </source>
</evidence>
<dbReference type="InterPro" id="IPR012263">
    <property type="entry name" value="M_m6A_EcoRV"/>
</dbReference>
<dbReference type="NCBIfam" id="TIGR00571">
    <property type="entry name" value="dam"/>
    <property type="match status" value="1"/>
</dbReference>
<dbReference type="InterPro" id="IPR012327">
    <property type="entry name" value="MeTrfase_D12"/>
</dbReference>
<keyword evidence="9" id="KW-1185">Reference proteome</keyword>
<dbReference type="GO" id="GO:0006298">
    <property type="term" value="P:mismatch repair"/>
    <property type="evidence" value="ECO:0007669"/>
    <property type="project" value="TreeGrafter"/>
</dbReference>
<dbReference type="GO" id="GO:0009007">
    <property type="term" value="F:site-specific DNA-methyltransferase (adenine-specific) activity"/>
    <property type="evidence" value="ECO:0007669"/>
    <property type="project" value="UniProtKB-EC"/>
</dbReference>
<comment type="catalytic activity">
    <reaction evidence="6">
        <text>a 2'-deoxyadenosine in DNA + S-adenosyl-L-methionine = an N(6)-methyl-2'-deoxyadenosine in DNA + S-adenosyl-L-homocysteine + H(+)</text>
        <dbReference type="Rhea" id="RHEA:15197"/>
        <dbReference type="Rhea" id="RHEA-COMP:12418"/>
        <dbReference type="Rhea" id="RHEA-COMP:12419"/>
        <dbReference type="ChEBI" id="CHEBI:15378"/>
        <dbReference type="ChEBI" id="CHEBI:57856"/>
        <dbReference type="ChEBI" id="CHEBI:59789"/>
        <dbReference type="ChEBI" id="CHEBI:90615"/>
        <dbReference type="ChEBI" id="CHEBI:90616"/>
        <dbReference type="EC" id="2.1.1.72"/>
    </reaction>
</comment>
<dbReference type="PIRSF" id="PIRSF000398">
    <property type="entry name" value="M_m6A_EcoRV"/>
    <property type="match status" value="1"/>
</dbReference>
<dbReference type="RefSeq" id="WP_075727486.1">
    <property type="nucleotide sequence ID" value="NZ_CP009245.1"/>
</dbReference>